<name>A0A8C1LUJ8_CYPCA</name>
<sequence length="172" mass="19342">MRNRYVLIGCDCITSQHCCFQCGHTLLLETSSTFPVNTFYNMMRSCVTVVCKCDSGLTMSSRTPVLVFQCAERHVICLECFHMYCVTRLNERQFIQEPLVGYSLPCAGKHLTLGRNGSLGEFSNSGSDSKSTQKITGTCDLIFDFVIRIIDSGDFFSSSNIIIIKNNTHSFW</sequence>
<accession>A0A8C1LUJ8</accession>
<keyword evidence="3" id="KW-1185">Reference proteome</keyword>
<organism evidence="2 3">
    <name type="scientific">Cyprinus carpio</name>
    <name type="common">Common carp</name>
    <dbReference type="NCBI Taxonomy" id="7962"/>
    <lineage>
        <taxon>Eukaryota</taxon>
        <taxon>Metazoa</taxon>
        <taxon>Chordata</taxon>
        <taxon>Craniata</taxon>
        <taxon>Vertebrata</taxon>
        <taxon>Euteleostomi</taxon>
        <taxon>Actinopterygii</taxon>
        <taxon>Neopterygii</taxon>
        <taxon>Teleostei</taxon>
        <taxon>Ostariophysi</taxon>
        <taxon>Cypriniformes</taxon>
        <taxon>Cyprinidae</taxon>
        <taxon>Cyprininae</taxon>
        <taxon>Cyprinus</taxon>
    </lineage>
</organism>
<evidence type="ECO:0000313" key="2">
    <source>
        <dbReference type="Ensembl" id="ENSCCRP00010067090.1"/>
    </source>
</evidence>
<protein>
    <recommendedName>
        <fullName evidence="1">RING/Ubox-like zinc-binding domain-containing protein</fullName>
    </recommendedName>
</protein>
<dbReference type="InterPro" id="IPR041170">
    <property type="entry name" value="Znf-RING_14"/>
</dbReference>
<reference evidence="2" key="2">
    <citation type="submission" date="2025-09" db="UniProtKB">
        <authorList>
            <consortium name="Ensembl"/>
        </authorList>
    </citation>
    <scope>IDENTIFICATION</scope>
</reference>
<evidence type="ECO:0000313" key="3">
    <source>
        <dbReference type="Proteomes" id="UP000694427"/>
    </source>
</evidence>
<dbReference type="Proteomes" id="UP000694427">
    <property type="component" value="Unplaced"/>
</dbReference>
<evidence type="ECO:0000259" key="1">
    <source>
        <dbReference type="Pfam" id="PF17978"/>
    </source>
</evidence>
<reference evidence="2" key="1">
    <citation type="submission" date="2025-08" db="UniProtKB">
        <authorList>
            <consortium name="Ensembl"/>
        </authorList>
    </citation>
    <scope>IDENTIFICATION</scope>
</reference>
<feature type="domain" description="RING/Ubox-like zinc-binding" evidence="1">
    <location>
        <begin position="61"/>
        <end position="107"/>
    </location>
</feature>
<proteinExistence type="predicted"/>
<dbReference type="Pfam" id="PF17978">
    <property type="entry name" value="zf-RING_14"/>
    <property type="match status" value="1"/>
</dbReference>
<dbReference type="AlphaFoldDB" id="A0A8C1LUJ8"/>
<dbReference type="Ensembl" id="ENSCCRT00010074047.1">
    <property type="protein sequence ID" value="ENSCCRP00010067090.1"/>
    <property type="gene ID" value="ENSCCRG00010029010.1"/>
</dbReference>